<name>A0ABM1E6P8_PRICU</name>
<dbReference type="Pfam" id="PF00870">
    <property type="entry name" value="P53"/>
    <property type="match status" value="1"/>
</dbReference>
<comment type="subcellular location">
    <subcellularLocation>
        <location evidence="2">Nucleus</location>
    </subcellularLocation>
</comment>
<protein>
    <submittedName>
        <fullName evidence="17 18">Tumor protein p73-like isoform X1</fullName>
    </submittedName>
</protein>
<evidence type="ECO:0000256" key="2">
    <source>
        <dbReference type="ARBA" id="ARBA00004123"/>
    </source>
</evidence>
<evidence type="ECO:0000256" key="10">
    <source>
        <dbReference type="ARBA" id="ARBA00023163"/>
    </source>
</evidence>
<dbReference type="Gene3D" id="4.10.170.10">
    <property type="entry name" value="p53-like tetramerisation domain"/>
    <property type="match status" value="1"/>
</dbReference>
<dbReference type="SUPFAM" id="SSF49417">
    <property type="entry name" value="p53-like transcription factors"/>
    <property type="match status" value="1"/>
</dbReference>
<feature type="domain" description="p53 DNA-binding" evidence="13">
    <location>
        <begin position="109"/>
        <end position="293"/>
    </location>
</feature>
<organism evidence="16 17">
    <name type="scientific">Priapulus caudatus</name>
    <name type="common">Priapulid worm</name>
    <dbReference type="NCBI Taxonomy" id="37621"/>
    <lineage>
        <taxon>Eukaryota</taxon>
        <taxon>Metazoa</taxon>
        <taxon>Ecdysozoa</taxon>
        <taxon>Scalidophora</taxon>
        <taxon>Priapulida</taxon>
        <taxon>Priapulimorpha</taxon>
        <taxon>Priapulimorphida</taxon>
        <taxon>Priapulidae</taxon>
        <taxon>Priapulus</taxon>
    </lineage>
</organism>
<keyword evidence="9" id="KW-0010">Activator</keyword>
<feature type="region of interest" description="Disordered" evidence="12">
    <location>
        <begin position="288"/>
        <end position="311"/>
    </location>
</feature>
<evidence type="ECO:0000256" key="6">
    <source>
        <dbReference type="ARBA" id="ARBA00022833"/>
    </source>
</evidence>
<feature type="region of interest" description="Disordered" evidence="12">
    <location>
        <begin position="368"/>
        <end position="403"/>
    </location>
</feature>
<evidence type="ECO:0000256" key="8">
    <source>
        <dbReference type="ARBA" id="ARBA00023125"/>
    </source>
</evidence>
<comment type="cofactor">
    <cofactor evidence="1">
        <name>Zn(2+)</name>
        <dbReference type="ChEBI" id="CHEBI:29105"/>
    </cofactor>
</comment>
<evidence type="ECO:0000313" key="18">
    <source>
        <dbReference type="RefSeq" id="XP_014667870.1"/>
    </source>
</evidence>
<dbReference type="InterPro" id="IPR012346">
    <property type="entry name" value="p53/RUNT-type_TF_DNA-bd_sf"/>
</dbReference>
<feature type="compositionally biased region" description="Basic and acidic residues" evidence="12">
    <location>
        <begin position="288"/>
        <end position="300"/>
    </location>
</feature>
<dbReference type="InterPro" id="IPR008967">
    <property type="entry name" value="p53-like_TF_DNA-bd_sf"/>
</dbReference>
<accession>A0ABM1E6P8</accession>
<sequence length="403" mass="45169">MTDSENLTPPLSQDTFHELWNHVANDGEFTAIMQHSNQAEYSYSNADDEVEMQLRRYEFTGPTLHQQLLSNPMDDNMILPPFGDGNHEVAPSQSHVPPVSVPSHIPSNTPYSGEYNFEVLFSPAENTKRAVWTFSVETNKLYVKPLTPCPVLFKTALPPPAGSLIRAMAIYLKPEHVQDIVKRCPNHANASENNVHPAPHHLVRCDNPHAQYHDDPVTSRHSVIVPIEAPQAGASDVTNLYQFMCYNSCVGGLNRRPIQLVFTLENDGKVLGRRPVSVRVCACPSRDRKGEEKGVHEKRPSKLAKVSSQTTEFTIAKRPELHADDEMFMLQVRGRENYEILRRLQKSLELAQMVPQAQVQQYEAQQAQLQKQGRSAVSMKAGKKKQQARPAPIMSAKADPESA</sequence>
<evidence type="ECO:0000313" key="19">
    <source>
        <dbReference type="RefSeq" id="XP_014667871.1"/>
    </source>
</evidence>
<keyword evidence="16" id="KW-1185">Reference proteome</keyword>
<evidence type="ECO:0000256" key="3">
    <source>
        <dbReference type="ARBA" id="ARBA00006167"/>
    </source>
</evidence>
<evidence type="ECO:0000313" key="16">
    <source>
        <dbReference type="Proteomes" id="UP000695022"/>
    </source>
</evidence>
<keyword evidence="4" id="KW-0053">Apoptosis</keyword>
<evidence type="ECO:0000256" key="1">
    <source>
        <dbReference type="ARBA" id="ARBA00001947"/>
    </source>
</evidence>
<evidence type="ECO:0000259" key="15">
    <source>
        <dbReference type="Pfam" id="PF08563"/>
    </source>
</evidence>
<dbReference type="InterPro" id="IPR002117">
    <property type="entry name" value="p53_tumour_suppressor"/>
</dbReference>
<gene>
    <name evidence="17 18 19" type="primary">LOC106809334</name>
</gene>
<feature type="domain" description="p53 tetramerisation" evidence="14">
    <location>
        <begin position="317"/>
        <end position="358"/>
    </location>
</feature>
<evidence type="ECO:0000256" key="4">
    <source>
        <dbReference type="ARBA" id="ARBA00022703"/>
    </source>
</evidence>
<keyword evidence="6" id="KW-0862">Zinc</keyword>
<evidence type="ECO:0000313" key="17">
    <source>
        <dbReference type="RefSeq" id="XP_014667869.1"/>
    </source>
</evidence>
<evidence type="ECO:0000256" key="11">
    <source>
        <dbReference type="ARBA" id="ARBA00023242"/>
    </source>
</evidence>
<keyword evidence="8" id="KW-0238">DNA-binding</keyword>
<reference evidence="17 18" key="1">
    <citation type="submission" date="2025-05" db="UniProtKB">
        <authorList>
            <consortium name="RefSeq"/>
        </authorList>
    </citation>
    <scope>IDENTIFICATION</scope>
</reference>
<evidence type="ECO:0000259" key="14">
    <source>
        <dbReference type="Pfam" id="PF07710"/>
    </source>
</evidence>
<keyword evidence="11" id="KW-0539">Nucleus</keyword>
<dbReference type="InterPro" id="IPR011615">
    <property type="entry name" value="p53_DNA-bd"/>
</dbReference>
<dbReference type="Pfam" id="PF08563">
    <property type="entry name" value="P53_TAD"/>
    <property type="match status" value="1"/>
</dbReference>
<dbReference type="PANTHER" id="PTHR11447">
    <property type="entry name" value="CELLULAR TUMOR ANTIGEN P53"/>
    <property type="match status" value="1"/>
</dbReference>
<dbReference type="RefSeq" id="XP_014667870.1">
    <property type="nucleotide sequence ID" value="XM_014812384.1"/>
</dbReference>
<dbReference type="CDD" id="cd08367">
    <property type="entry name" value="P53"/>
    <property type="match status" value="1"/>
</dbReference>
<evidence type="ECO:0000256" key="12">
    <source>
        <dbReference type="SAM" id="MobiDB-lite"/>
    </source>
</evidence>
<dbReference type="RefSeq" id="XP_014667869.1">
    <property type="nucleotide sequence ID" value="XM_014812383.1"/>
</dbReference>
<dbReference type="RefSeq" id="XP_014667871.1">
    <property type="nucleotide sequence ID" value="XM_014812385.1"/>
</dbReference>
<dbReference type="InterPro" id="IPR013872">
    <property type="entry name" value="p53_transactivation_domain"/>
</dbReference>
<comment type="similarity">
    <text evidence="3">Belongs to the p53 family.</text>
</comment>
<feature type="domain" description="p53 transactivation" evidence="15">
    <location>
        <begin position="5"/>
        <end position="24"/>
    </location>
</feature>
<keyword evidence="5" id="KW-0479">Metal-binding</keyword>
<dbReference type="PANTHER" id="PTHR11447:SF16">
    <property type="entry name" value="P53 PROTEIN LONG FORM VARIANT 1"/>
    <property type="match status" value="1"/>
</dbReference>
<dbReference type="InterPro" id="IPR010991">
    <property type="entry name" value="p53_tetrameristn"/>
</dbReference>
<evidence type="ECO:0000256" key="5">
    <source>
        <dbReference type="ARBA" id="ARBA00022723"/>
    </source>
</evidence>
<evidence type="ECO:0000259" key="13">
    <source>
        <dbReference type="Pfam" id="PF00870"/>
    </source>
</evidence>
<dbReference type="Pfam" id="PF07710">
    <property type="entry name" value="P53_tetramer"/>
    <property type="match status" value="1"/>
</dbReference>
<evidence type="ECO:0000256" key="9">
    <source>
        <dbReference type="ARBA" id="ARBA00023159"/>
    </source>
</evidence>
<proteinExistence type="inferred from homology"/>
<dbReference type="SUPFAM" id="SSF47719">
    <property type="entry name" value="p53 tetramerization domain"/>
    <property type="match status" value="1"/>
</dbReference>
<dbReference type="InterPro" id="IPR036674">
    <property type="entry name" value="p53_tetramer_sf"/>
</dbReference>
<evidence type="ECO:0000256" key="7">
    <source>
        <dbReference type="ARBA" id="ARBA00023015"/>
    </source>
</evidence>
<keyword evidence="10" id="KW-0804">Transcription</keyword>
<dbReference type="Proteomes" id="UP000695022">
    <property type="component" value="Unplaced"/>
</dbReference>
<dbReference type="PRINTS" id="PR00386">
    <property type="entry name" value="P53SUPPRESSR"/>
</dbReference>
<keyword evidence="7" id="KW-0805">Transcription regulation</keyword>
<dbReference type="Gene3D" id="2.60.40.720">
    <property type="match status" value="1"/>
</dbReference>
<dbReference type="GeneID" id="106809334"/>